<dbReference type="SUPFAM" id="SSF53448">
    <property type="entry name" value="Nucleotide-diphospho-sugar transferases"/>
    <property type="match status" value="1"/>
</dbReference>
<dbReference type="RefSeq" id="WP_199018898.1">
    <property type="nucleotide sequence ID" value="NZ_JAELUP010000024.1"/>
</dbReference>
<accession>A0A934IY23</accession>
<proteinExistence type="predicted"/>
<name>A0A934IY23_9BACL</name>
<sequence>MKIILLSGGAGKRLWPLSNEERSKQYLKLLKNQTGQSISMLQNTLHELSEAGLLEHTVIASSENQLPLLQEQLGSSIPYIIEPERRDTYPAIALSTTFLHSEWNIPDDEAIIVLPVDGKADSSFYKRLSELKAAVQSGDNRIALLGVAPTYPSSKYGYIVPATDTRVQPYTIKKFVEKPDTATAIGLIEQGSLWNCGIFAFKLGYLIGKLREAGYPTDFPSLKLQYHLLPKTSFDYAVVEQEPLLGGLLYEGLWEDMGNWESISSLLSQSVYGDGILGDGCDNTHIINELDTPVIVNGVPDAVIIAGESGILVTNKRLASNIKPLVEKIKPVDTSLTAIKKLDTQYNGNGGVSVQTNRITLPEGARYACPSSPGHIQWLLAYGTGELAGTDGDKLVFTAGQTHFPSRDLYFSALENCVLIEILT</sequence>
<dbReference type="SUPFAM" id="SSF159283">
    <property type="entry name" value="Guanosine diphospho-D-mannose pyrophosphorylase/mannose-6-phosphate isomerase linker domain"/>
    <property type="match status" value="1"/>
</dbReference>
<dbReference type="EMBL" id="JAELUP010000024">
    <property type="protein sequence ID" value="MBJ6361352.1"/>
    <property type="molecule type" value="Genomic_DNA"/>
</dbReference>
<keyword evidence="3" id="KW-1185">Reference proteome</keyword>
<dbReference type="AlphaFoldDB" id="A0A934IY23"/>
<dbReference type="InterPro" id="IPR029044">
    <property type="entry name" value="Nucleotide-diphossugar_trans"/>
</dbReference>
<dbReference type="Pfam" id="PF00483">
    <property type="entry name" value="NTP_transferase"/>
    <property type="match status" value="1"/>
</dbReference>
<dbReference type="Gene3D" id="3.90.550.10">
    <property type="entry name" value="Spore Coat Polysaccharide Biosynthesis Protein SpsA, Chain A"/>
    <property type="match status" value="1"/>
</dbReference>
<keyword evidence="2" id="KW-0808">Transferase</keyword>
<evidence type="ECO:0000259" key="1">
    <source>
        <dbReference type="Pfam" id="PF00483"/>
    </source>
</evidence>
<comment type="caution">
    <text evidence="2">The sequence shown here is derived from an EMBL/GenBank/DDBJ whole genome shotgun (WGS) entry which is preliminary data.</text>
</comment>
<evidence type="ECO:0000313" key="3">
    <source>
        <dbReference type="Proteomes" id="UP000640274"/>
    </source>
</evidence>
<dbReference type="GO" id="GO:0004475">
    <property type="term" value="F:mannose-1-phosphate guanylyltransferase (GTP) activity"/>
    <property type="evidence" value="ECO:0007669"/>
    <property type="project" value="TreeGrafter"/>
</dbReference>
<dbReference type="InterPro" id="IPR005835">
    <property type="entry name" value="NTP_transferase_dom"/>
</dbReference>
<organism evidence="2 3">
    <name type="scientific">Paenibacillus roseus</name>
    <dbReference type="NCBI Taxonomy" id="2798579"/>
    <lineage>
        <taxon>Bacteria</taxon>
        <taxon>Bacillati</taxon>
        <taxon>Bacillota</taxon>
        <taxon>Bacilli</taxon>
        <taxon>Bacillales</taxon>
        <taxon>Paenibacillaceae</taxon>
        <taxon>Paenibacillus</taxon>
    </lineage>
</organism>
<dbReference type="InterPro" id="IPR051161">
    <property type="entry name" value="Mannose-6P_isomerase_type2"/>
</dbReference>
<reference evidence="2" key="1">
    <citation type="submission" date="2020-12" db="EMBL/GenBank/DDBJ databases">
        <authorList>
            <person name="Huq M.A."/>
        </authorList>
    </citation>
    <scope>NUCLEOTIDE SEQUENCE</scope>
    <source>
        <strain evidence="2">MAHUQ-46</strain>
    </source>
</reference>
<dbReference type="PANTHER" id="PTHR46390:SF1">
    <property type="entry name" value="MANNOSE-1-PHOSPHATE GUANYLYLTRANSFERASE"/>
    <property type="match status" value="1"/>
</dbReference>
<keyword evidence="2" id="KW-0548">Nucleotidyltransferase</keyword>
<gene>
    <name evidence="2" type="ORF">JFN88_08545</name>
</gene>
<dbReference type="PANTHER" id="PTHR46390">
    <property type="entry name" value="MANNOSE-1-PHOSPHATE GUANYLYLTRANSFERASE"/>
    <property type="match status" value="1"/>
</dbReference>
<feature type="domain" description="Nucleotidyl transferase" evidence="1">
    <location>
        <begin position="3"/>
        <end position="264"/>
    </location>
</feature>
<dbReference type="Proteomes" id="UP000640274">
    <property type="component" value="Unassembled WGS sequence"/>
</dbReference>
<dbReference type="GO" id="GO:0009298">
    <property type="term" value="P:GDP-mannose biosynthetic process"/>
    <property type="evidence" value="ECO:0007669"/>
    <property type="project" value="TreeGrafter"/>
</dbReference>
<protein>
    <submittedName>
        <fullName evidence="2">Mannose-1-phosphate guanylyltransferase</fullName>
    </submittedName>
</protein>
<evidence type="ECO:0000313" key="2">
    <source>
        <dbReference type="EMBL" id="MBJ6361352.1"/>
    </source>
</evidence>